<proteinExistence type="predicted"/>
<accession>A0AC60PHJ1</accession>
<keyword evidence="2" id="KW-1185">Reference proteome</keyword>
<dbReference type="EMBL" id="JABSTQ010010618">
    <property type="protein sequence ID" value="KAG0419493.1"/>
    <property type="molecule type" value="Genomic_DNA"/>
</dbReference>
<dbReference type="Proteomes" id="UP000805193">
    <property type="component" value="Unassembled WGS sequence"/>
</dbReference>
<reference evidence="1 2" key="1">
    <citation type="journal article" date="2020" name="Cell">
        <title>Large-Scale Comparative Analyses of Tick Genomes Elucidate Their Genetic Diversity and Vector Capacities.</title>
        <authorList>
            <consortium name="Tick Genome and Microbiome Consortium (TIGMIC)"/>
            <person name="Jia N."/>
            <person name="Wang J."/>
            <person name="Shi W."/>
            <person name="Du L."/>
            <person name="Sun Y."/>
            <person name="Zhan W."/>
            <person name="Jiang J.F."/>
            <person name="Wang Q."/>
            <person name="Zhang B."/>
            <person name="Ji P."/>
            <person name="Bell-Sakyi L."/>
            <person name="Cui X.M."/>
            <person name="Yuan T.T."/>
            <person name="Jiang B.G."/>
            <person name="Yang W.F."/>
            <person name="Lam T.T."/>
            <person name="Chang Q.C."/>
            <person name="Ding S.J."/>
            <person name="Wang X.J."/>
            <person name="Zhu J.G."/>
            <person name="Ruan X.D."/>
            <person name="Zhao L."/>
            <person name="Wei J.T."/>
            <person name="Ye R.Z."/>
            <person name="Que T.C."/>
            <person name="Du C.H."/>
            <person name="Zhou Y.H."/>
            <person name="Cheng J.X."/>
            <person name="Dai P.F."/>
            <person name="Guo W.B."/>
            <person name="Han X.H."/>
            <person name="Huang E.J."/>
            <person name="Li L.F."/>
            <person name="Wei W."/>
            <person name="Gao Y.C."/>
            <person name="Liu J.Z."/>
            <person name="Shao H.Z."/>
            <person name="Wang X."/>
            <person name="Wang C.C."/>
            <person name="Yang T.C."/>
            <person name="Huo Q.B."/>
            <person name="Li W."/>
            <person name="Chen H.Y."/>
            <person name="Chen S.E."/>
            <person name="Zhou L.G."/>
            <person name="Ni X.B."/>
            <person name="Tian J.H."/>
            <person name="Sheng Y."/>
            <person name="Liu T."/>
            <person name="Pan Y.S."/>
            <person name="Xia L.Y."/>
            <person name="Li J."/>
            <person name="Zhao F."/>
            <person name="Cao W.C."/>
        </authorList>
    </citation>
    <scope>NUCLEOTIDE SEQUENCE [LARGE SCALE GENOMIC DNA]</scope>
    <source>
        <strain evidence="1">Iper-2018</strain>
    </source>
</reference>
<comment type="caution">
    <text evidence="1">The sequence shown here is derived from an EMBL/GenBank/DDBJ whole genome shotgun (WGS) entry which is preliminary data.</text>
</comment>
<organism evidence="1 2">
    <name type="scientific">Ixodes persulcatus</name>
    <name type="common">Taiga tick</name>
    <dbReference type="NCBI Taxonomy" id="34615"/>
    <lineage>
        <taxon>Eukaryota</taxon>
        <taxon>Metazoa</taxon>
        <taxon>Ecdysozoa</taxon>
        <taxon>Arthropoda</taxon>
        <taxon>Chelicerata</taxon>
        <taxon>Arachnida</taxon>
        <taxon>Acari</taxon>
        <taxon>Parasitiformes</taxon>
        <taxon>Ixodida</taxon>
        <taxon>Ixodoidea</taxon>
        <taxon>Ixodidae</taxon>
        <taxon>Ixodinae</taxon>
        <taxon>Ixodes</taxon>
    </lineage>
</organism>
<evidence type="ECO:0000313" key="1">
    <source>
        <dbReference type="EMBL" id="KAG0419493.1"/>
    </source>
</evidence>
<name>A0AC60PHJ1_IXOPE</name>
<protein>
    <submittedName>
        <fullName evidence="1">Uncharacterized protein</fullName>
    </submittedName>
</protein>
<gene>
    <name evidence="1" type="ORF">HPB47_004072</name>
</gene>
<evidence type="ECO:0000313" key="2">
    <source>
        <dbReference type="Proteomes" id="UP000805193"/>
    </source>
</evidence>
<sequence>MEKKKRKPGTRYCCVVGCSNNLRERTSKSLHFYRFPGKAYETQRRQAWITAVRRQNEDGSKWLPSLATRICSAHFVGNCKNDAEAHPSHIPTIFPPVYKKKAPNVERAKRMLKRSSRCQPMPPPVGTPPDPDTVSEPEATTEADSFNWDSFTTLVHTAAQATPTKCTSTAATQTDDEALDGGPLWLLLSATDGLTGSTQVTHTEQVNERDPQAHKGSCHVVEHLARFLHGCKEPHKPLFVHSPGDLGEHAVEDISAYGVIYTPGRKF</sequence>